<feature type="transmembrane region" description="Helical" evidence="7">
    <location>
        <begin position="295"/>
        <end position="314"/>
    </location>
</feature>
<dbReference type="PANTHER" id="PTHR43124">
    <property type="entry name" value="PURINE EFFLUX PUMP PBUE"/>
    <property type="match status" value="1"/>
</dbReference>
<feature type="transmembrane region" description="Helical" evidence="7">
    <location>
        <begin position="359"/>
        <end position="376"/>
    </location>
</feature>
<keyword evidence="10" id="KW-1185">Reference proteome</keyword>
<protein>
    <submittedName>
        <fullName evidence="9">MFS transporter</fullName>
    </submittedName>
</protein>
<evidence type="ECO:0000313" key="9">
    <source>
        <dbReference type="EMBL" id="MFC7277332.1"/>
    </source>
</evidence>
<keyword evidence="4 7" id="KW-1133">Transmembrane helix</keyword>
<organism evidence="9 10">
    <name type="scientific">Paractinoplanes rhizophilus</name>
    <dbReference type="NCBI Taxonomy" id="1416877"/>
    <lineage>
        <taxon>Bacteria</taxon>
        <taxon>Bacillati</taxon>
        <taxon>Actinomycetota</taxon>
        <taxon>Actinomycetes</taxon>
        <taxon>Micromonosporales</taxon>
        <taxon>Micromonosporaceae</taxon>
        <taxon>Paractinoplanes</taxon>
    </lineage>
</organism>
<dbReference type="CDD" id="cd17324">
    <property type="entry name" value="MFS_NepI_like"/>
    <property type="match status" value="1"/>
</dbReference>
<evidence type="ECO:0000259" key="8">
    <source>
        <dbReference type="PROSITE" id="PS50850"/>
    </source>
</evidence>
<comment type="subcellular location">
    <subcellularLocation>
        <location evidence="1">Cell membrane</location>
        <topology evidence="1">Multi-pass membrane protein</topology>
    </subcellularLocation>
</comment>
<feature type="transmembrane region" description="Helical" evidence="7">
    <location>
        <begin position="45"/>
        <end position="68"/>
    </location>
</feature>
<keyword evidence="3 7" id="KW-0812">Transmembrane</keyword>
<feature type="domain" description="Major facilitator superfamily (MFS) profile" evidence="8">
    <location>
        <begin position="11"/>
        <end position="382"/>
    </location>
</feature>
<feature type="transmembrane region" description="Helical" evidence="7">
    <location>
        <begin position="77"/>
        <end position="100"/>
    </location>
</feature>
<evidence type="ECO:0000256" key="4">
    <source>
        <dbReference type="ARBA" id="ARBA00022989"/>
    </source>
</evidence>
<dbReference type="SUPFAM" id="SSF103473">
    <property type="entry name" value="MFS general substrate transporter"/>
    <property type="match status" value="1"/>
</dbReference>
<feature type="transmembrane region" description="Helical" evidence="7">
    <location>
        <begin position="163"/>
        <end position="185"/>
    </location>
</feature>
<sequence length="425" mass="42319">MFSSDSRARFALVALAVAAFCFVTTEVLPIGLLTVMAADLHRSESAAGLLVTGYAAVVLLASVPLVWLTQRVARRRLLVGTLAVFTAATALSSLAAGYGVLLGARLLTALAQALFWSVVASTATAMFPPAARGRVVARLAIGSALAPVLGVPAGVWLGQLAGWRVPFLVMAAAGAITGLALLAVLPPGVRADDPVGGGATPDARRYLLVLTVTVLAVTGVMGTFTYITPFLVEVSGFAPGALGALLLVSGVSGIAGTWSIGAILDRHPRHALLLPLATATVALAALATLGPVQGVAIAGLAALGLGFNALAPAIQARTLDVAPGSVDLASAGTSAIFNAGIAAGSFLGGVLLAGPGVRVIPVAALAAVTAALLVAVREPGPVRLPGPRRATADGQPARTWPPEGSAPMVEVMSAASCPPAGGRRP</sequence>
<dbReference type="RefSeq" id="WP_378972774.1">
    <property type="nucleotide sequence ID" value="NZ_JBHTBJ010000021.1"/>
</dbReference>
<dbReference type="Proteomes" id="UP001596548">
    <property type="component" value="Unassembled WGS sequence"/>
</dbReference>
<dbReference type="InterPro" id="IPR036259">
    <property type="entry name" value="MFS_trans_sf"/>
</dbReference>
<dbReference type="InterPro" id="IPR020846">
    <property type="entry name" value="MFS_dom"/>
</dbReference>
<dbReference type="EMBL" id="JBHTBJ010000021">
    <property type="protein sequence ID" value="MFC7277332.1"/>
    <property type="molecule type" value="Genomic_DNA"/>
</dbReference>
<dbReference type="Pfam" id="PF07690">
    <property type="entry name" value="MFS_1"/>
    <property type="match status" value="1"/>
</dbReference>
<name>A0ABW2HVY0_9ACTN</name>
<evidence type="ECO:0000313" key="10">
    <source>
        <dbReference type="Proteomes" id="UP001596548"/>
    </source>
</evidence>
<feature type="transmembrane region" description="Helical" evidence="7">
    <location>
        <begin position="240"/>
        <end position="264"/>
    </location>
</feature>
<evidence type="ECO:0000256" key="5">
    <source>
        <dbReference type="ARBA" id="ARBA00023136"/>
    </source>
</evidence>
<feature type="transmembrane region" description="Helical" evidence="7">
    <location>
        <begin position="271"/>
        <end position="289"/>
    </location>
</feature>
<keyword evidence="5 7" id="KW-0472">Membrane</keyword>
<accession>A0ABW2HVY0</accession>
<dbReference type="InterPro" id="IPR011701">
    <property type="entry name" value="MFS"/>
</dbReference>
<dbReference type="InterPro" id="IPR050189">
    <property type="entry name" value="MFS_Efflux_Transporters"/>
</dbReference>
<feature type="transmembrane region" description="Helical" evidence="7">
    <location>
        <begin position="206"/>
        <end position="228"/>
    </location>
</feature>
<comment type="caution">
    <text evidence="9">The sequence shown here is derived from an EMBL/GenBank/DDBJ whole genome shotgun (WGS) entry which is preliminary data.</text>
</comment>
<feature type="transmembrane region" description="Helical" evidence="7">
    <location>
        <begin position="335"/>
        <end position="353"/>
    </location>
</feature>
<evidence type="ECO:0000256" key="6">
    <source>
        <dbReference type="SAM" id="MobiDB-lite"/>
    </source>
</evidence>
<dbReference type="Gene3D" id="1.20.1250.20">
    <property type="entry name" value="MFS general substrate transporter like domains"/>
    <property type="match status" value="2"/>
</dbReference>
<dbReference type="PANTHER" id="PTHR43124:SF3">
    <property type="entry name" value="CHLORAMPHENICOL EFFLUX PUMP RV0191"/>
    <property type="match status" value="1"/>
</dbReference>
<feature type="transmembrane region" description="Helical" evidence="7">
    <location>
        <begin position="139"/>
        <end position="157"/>
    </location>
</feature>
<dbReference type="PROSITE" id="PS50850">
    <property type="entry name" value="MFS"/>
    <property type="match status" value="1"/>
</dbReference>
<evidence type="ECO:0000256" key="1">
    <source>
        <dbReference type="ARBA" id="ARBA00004651"/>
    </source>
</evidence>
<evidence type="ECO:0000256" key="3">
    <source>
        <dbReference type="ARBA" id="ARBA00022692"/>
    </source>
</evidence>
<proteinExistence type="predicted"/>
<keyword evidence="2" id="KW-1003">Cell membrane</keyword>
<feature type="region of interest" description="Disordered" evidence="6">
    <location>
        <begin position="383"/>
        <end position="425"/>
    </location>
</feature>
<evidence type="ECO:0000256" key="2">
    <source>
        <dbReference type="ARBA" id="ARBA00022475"/>
    </source>
</evidence>
<gene>
    <name evidence="9" type="ORF">ACFQS1_25345</name>
</gene>
<feature type="transmembrane region" description="Helical" evidence="7">
    <location>
        <begin position="106"/>
        <end position="127"/>
    </location>
</feature>
<evidence type="ECO:0000256" key="7">
    <source>
        <dbReference type="SAM" id="Phobius"/>
    </source>
</evidence>
<reference evidence="10" key="1">
    <citation type="journal article" date="2019" name="Int. J. Syst. Evol. Microbiol.">
        <title>The Global Catalogue of Microorganisms (GCM) 10K type strain sequencing project: providing services to taxonomists for standard genome sequencing and annotation.</title>
        <authorList>
            <consortium name="The Broad Institute Genomics Platform"/>
            <consortium name="The Broad Institute Genome Sequencing Center for Infectious Disease"/>
            <person name="Wu L."/>
            <person name="Ma J."/>
        </authorList>
    </citation>
    <scope>NUCLEOTIDE SEQUENCE [LARGE SCALE GENOMIC DNA]</scope>
    <source>
        <strain evidence="10">XZYJT-10</strain>
    </source>
</reference>